<keyword evidence="2" id="KW-1185">Reference proteome</keyword>
<gene>
    <name evidence="1" type="ORF">BDY19DRAFT_968831</name>
</gene>
<protein>
    <submittedName>
        <fullName evidence="1">NAD-P-binding protein</fullName>
    </submittedName>
</protein>
<reference evidence="1" key="1">
    <citation type="journal article" date="2021" name="Environ. Microbiol.">
        <title>Gene family expansions and transcriptome signatures uncover fungal adaptations to wood decay.</title>
        <authorList>
            <person name="Hage H."/>
            <person name="Miyauchi S."/>
            <person name="Viragh M."/>
            <person name="Drula E."/>
            <person name="Min B."/>
            <person name="Chaduli D."/>
            <person name="Navarro D."/>
            <person name="Favel A."/>
            <person name="Norest M."/>
            <person name="Lesage-Meessen L."/>
            <person name="Balint B."/>
            <person name="Merenyi Z."/>
            <person name="de Eugenio L."/>
            <person name="Morin E."/>
            <person name="Martinez A.T."/>
            <person name="Baldrian P."/>
            <person name="Stursova M."/>
            <person name="Martinez M.J."/>
            <person name="Novotny C."/>
            <person name="Magnuson J.K."/>
            <person name="Spatafora J.W."/>
            <person name="Maurice S."/>
            <person name="Pangilinan J."/>
            <person name="Andreopoulos W."/>
            <person name="LaButti K."/>
            <person name="Hundley H."/>
            <person name="Na H."/>
            <person name="Kuo A."/>
            <person name="Barry K."/>
            <person name="Lipzen A."/>
            <person name="Henrissat B."/>
            <person name="Riley R."/>
            <person name="Ahrendt S."/>
            <person name="Nagy L.G."/>
            <person name="Grigoriev I.V."/>
            <person name="Martin F."/>
            <person name="Rosso M.N."/>
        </authorList>
    </citation>
    <scope>NUCLEOTIDE SEQUENCE</scope>
    <source>
        <strain evidence="1">CBS 384.51</strain>
    </source>
</reference>
<proteinExistence type="predicted"/>
<dbReference type="EMBL" id="MU274937">
    <property type="protein sequence ID" value="KAI0084914.1"/>
    <property type="molecule type" value="Genomic_DNA"/>
</dbReference>
<accession>A0ACB8TST1</accession>
<sequence>MHPLIQHLRAHLHRIMATQADVKKKFLSAPKYAVVGASKDQTKFGTKVLKWYQARNKDVTPLHPKEDELEGLKTLRTLADLPSPTETSVSVITPSKITLGILEQAKALNVPALWLQPGAEDENVVKYIKENGLENKVIYGGPCILVEGDSVIRSLL</sequence>
<evidence type="ECO:0000313" key="2">
    <source>
        <dbReference type="Proteomes" id="UP001055072"/>
    </source>
</evidence>
<comment type="caution">
    <text evidence="1">The sequence shown here is derived from an EMBL/GenBank/DDBJ whole genome shotgun (WGS) entry which is preliminary data.</text>
</comment>
<dbReference type="Proteomes" id="UP001055072">
    <property type="component" value="Unassembled WGS sequence"/>
</dbReference>
<organism evidence="1 2">
    <name type="scientific">Irpex rosettiformis</name>
    <dbReference type="NCBI Taxonomy" id="378272"/>
    <lineage>
        <taxon>Eukaryota</taxon>
        <taxon>Fungi</taxon>
        <taxon>Dikarya</taxon>
        <taxon>Basidiomycota</taxon>
        <taxon>Agaricomycotina</taxon>
        <taxon>Agaricomycetes</taxon>
        <taxon>Polyporales</taxon>
        <taxon>Irpicaceae</taxon>
        <taxon>Irpex</taxon>
    </lineage>
</organism>
<evidence type="ECO:0000313" key="1">
    <source>
        <dbReference type="EMBL" id="KAI0084914.1"/>
    </source>
</evidence>
<name>A0ACB8TST1_9APHY</name>